<protein>
    <submittedName>
        <fullName evidence="8">LapA family protein</fullName>
    </submittedName>
</protein>
<feature type="compositionally biased region" description="Acidic residues" evidence="5">
    <location>
        <begin position="81"/>
        <end position="94"/>
    </location>
</feature>
<feature type="region of interest" description="Disordered" evidence="5">
    <location>
        <begin position="65"/>
        <end position="101"/>
    </location>
</feature>
<evidence type="ECO:0000256" key="3">
    <source>
        <dbReference type="ARBA" id="ARBA00022989"/>
    </source>
</evidence>
<organism evidence="8 9">
    <name type="scientific">Plebeiibacterium sediminum</name>
    <dbReference type="NCBI Taxonomy" id="2992112"/>
    <lineage>
        <taxon>Bacteria</taxon>
        <taxon>Pseudomonadati</taxon>
        <taxon>Bacteroidota</taxon>
        <taxon>Bacteroidia</taxon>
        <taxon>Marinilabiliales</taxon>
        <taxon>Marinilabiliaceae</taxon>
        <taxon>Plebeiibacterium</taxon>
    </lineage>
</organism>
<evidence type="ECO:0000256" key="2">
    <source>
        <dbReference type="ARBA" id="ARBA00022692"/>
    </source>
</evidence>
<reference evidence="8" key="1">
    <citation type="submission" date="2022-10" db="EMBL/GenBank/DDBJ databases">
        <authorList>
            <person name="Yu W.X."/>
        </authorList>
    </citation>
    <scope>NUCLEOTIDE SEQUENCE</scope>
    <source>
        <strain evidence="8">AAT</strain>
    </source>
</reference>
<keyword evidence="3 6" id="KW-1133">Transmembrane helix</keyword>
<dbReference type="AlphaFoldDB" id="A0AAE3M2L7"/>
<evidence type="ECO:0000256" key="4">
    <source>
        <dbReference type="ARBA" id="ARBA00023136"/>
    </source>
</evidence>
<dbReference type="PANTHER" id="PTHR41335">
    <property type="entry name" value="MEMBRANE PROTEIN-RELATED"/>
    <property type="match status" value="1"/>
</dbReference>
<dbReference type="Proteomes" id="UP001209229">
    <property type="component" value="Unassembled WGS sequence"/>
</dbReference>
<comment type="caution">
    <text evidence="8">The sequence shown here is derived from an EMBL/GenBank/DDBJ whole genome shotgun (WGS) entry which is preliminary data.</text>
</comment>
<feature type="transmembrane region" description="Helical" evidence="6">
    <location>
        <begin position="39"/>
        <end position="60"/>
    </location>
</feature>
<evidence type="ECO:0000313" key="8">
    <source>
        <dbReference type="EMBL" id="MCW3785697.1"/>
    </source>
</evidence>
<evidence type="ECO:0000256" key="6">
    <source>
        <dbReference type="SAM" id="Phobius"/>
    </source>
</evidence>
<dbReference type="PANTHER" id="PTHR41335:SF1">
    <property type="entry name" value="MEMBRANE PROTEIN"/>
    <property type="match status" value="1"/>
</dbReference>
<dbReference type="InterPro" id="IPR010445">
    <property type="entry name" value="LapA_dom"/>
</dbReference>
<evidence type="ECO:0000313" key="9">
    <source>
        <dbReference type="Proteomes" id="UP001209229"/>
    </source>
</evidence>
<evidence type="ECO:0000256" key="1">
    <source>
        <dbReference type="ARBA" id="ARBA00022475"/>
    </source>
</evidence>
<dbReference type="Pfam" id="PF06305">
    <property type="entry name" value="LapA_dom"/>
    <property type="match status" value="1"/>
</dbReference>
<keyword evidence="4 6" id="KW-0472">Membrane</keyword>
<evidence type="ECO:0000256" key="5">
    <source>
        <dbReference type="SAM" id="MobiDB-lite"/>
    </source>
</evidence>
<dbReference type="RefSeq" id="WP_301189269.1">
    <property type="nucleotide sequence ID" value="NZ_JAPDPJ010000005.1"/>
</dbReference>
<feature type="domain" description="Lipopolysaccharide assembly protein A" evidence="7">
    <location>
        <begin position="21"/>
        <end position="66"/>
    </location>
</feature>
<evidence type="ECO:0000259" key="7">
    <source>
        <dbReference type="Pfam" id="PF06305"/>
    </source>
</evidence>
<dbReference type="GO" id="GO:0005886">
    <property type="term" value="C:plasma membrane"/>
    <property type="evidence" value="ECO:0007669"/>
    <property type="project" value="InterPro"/>
</dbReference>
<sequence>MKKSFWFLIILSLLVVIFSVQNAEVVPIRFIVWQGELSLAILMILTFLFGLIVGAIYYAVSIKKKKKDKNPVGDIAFNDKTEEEISDNQEEENSNETKFNE</sequence>
<accession>A0AAE3M2L7</accession>
<gene>
    <name evidence="8" type="ORF">OM075_04425</name>
</gene>
<keyword evidence="9" id="KW-1185">Reference proteome</keyword>
<dbReference type="EMBL" id="JAPDPJ010000005">
    <property type="protein sequence ID" value="MCW3785697.1"/>
    <property type="molecule type" value="Genomic_DNA"/>
</dbReference>
<proteinExistence type="predicted"/>
<keyword evidence="2 6" id="KW-0812">Transmembrane</keyword>
<name>A0AAE3M2L7_9BACT</name>
<keyword evidence="1" id="KW-1003">Cell membrane</keyword>